<dbReference type="GO" id="GO:0005737">
    <property type="term" value="C:cytoplasm"/>
    <property type="evidence" value="ECO:0007669"/>
    <property type="project" value="TreeGrafter"/>
</dbReference>
<sequence length="182" mass="20217">MGMVYFVSASERKLEDMAHAWQGGTTPLRPLRLDVPEVLSSDLDTVVRQKAIAAYRLALVPLFVEHGGLFIEHLNGFPGPLVKPFWERLQDRICSLIPPGLSRAARVVQKVCYCDGRTLRVYTGSVLGEIACERQGDGGTHWEPMFIPAGHTRTLGQMPREERLRCSASAEAVRAFRSDIGL</sequence>
<evidence type="ECO:0000256" key="1">
    <source>
        <dbReference type="ARBA" id="ARBA00008023"/>
    </source>
</evidence>
<evidence type="ECO:0000256" key="3">
    <source>
        <dbReference type="ARBA" id="ARBA00023080"/>
    </source>
</evidence>
<gene>
    <name evidence="4" type="ORF">BE08_27805</name>
</gene>
<keyword evidence="3" id="KW-0546">Nucleotide metabolism</keyword>
<feature type="non-terminal residue" evidence="4">
    <location>
        <position position="182"/>
    </location>
</feature>
<dbReference type="PANTHER" id="PTHR11067:SF9">
    <property type="entry name" value="INOSINE TRIPHOSPHATE PYROPHOSPHATASE"/>
    <property type="match status" value="1"/>
</dbReference>
<accession>A0A150P7D9</accession>
<dbReference type="SUPFAM" id="SSF52972">
    <property type="entry name" value="ITPase-like"/>
    <property type="match status" value="1"/>
</dbReference>
<evidence type="ECO:0000256" key="2">
    <source>
        <dbReference type="ARBA" id="ARBA00022801"/>
    </source>
</evidence>
<protein>
    <recommendedName>
        <fullName evidence="6">Nucleoside-triphosphatase</fullName>
    </recommendedName>
</protein>
<evidence type="ECO:0000313" key="5">
    <source>
        <dbReference type="Proteomes" id="UP000075420"/>
    </source>
</evidence>
<reference evidence="4 5" key="1">
    <citation type="submission" date="2014-02" db="EMBL/GenBank/DDBJ databases">
        <title>The small core and large imbalanced accessory genome model reveals a collaborative survival strategy of Sorangium cellulosum strains in nature.</title>
        <authorList>
            <person name="Han K."/>
            <person name="Peng R."/>
            <person name="Blom J."/>
            <person name="Li Y.-Z."/>
        </authorList>
    </citation>
    <scope>NUCLEOTIDE SEQUENCE [LARGE SCALE GENOMIC DNA]</scope>
    <source>
        <strain evidence="4 5">So0157-25</strain>
    </source>
</reference>
<comment type="similarity">
    <text evidence="1">Belongs to the HAM1 NTPase family.</text>
</comment>
<dbReference type="InterPro" id="IPR002637">
    <property type="entry name" value="RdgB/HAM1"/>
</dbReference>
<keyword evidence="2" id="KW-0378">Hydrolase</keyword>
<dbReference type="PANTHER" id="PTHR11067">
    <property type="entry name" value="INOSINE TRIPHOSPHATE PYROPHOSPHATASE/HAM1 PROTEIN"/>
    <property type="match status" value="1"/>
</dbReference>
<dbReference type="Proteomes" id="UP000075420">
    <property type="component" value="Unassembled WGS sequence"/>
</dbReference>
<dbReference type="Gene3D" id="3.90.950.10">
    <property type="match status" value="1"/>
</dbReference>
<dbReference type="EMBL" id="JELY01002773">
    <property type="protein sequence ID" value="KYF51619.1"/>
    <property type="molecule type" value="Genomic_DNA"/>
</dbReference>
<dbReference type="GO" id="GO:0009117">
    <property type="term" value="P:nucleotide metabolic process"/>
    <property type="evidence" value="ECO:0007669"/>
    <property type="project" value="UniProtKB-KW"/>
</dbReference>
<dbReference type="Pfam" id="PF01725">
    <property type="entry name" value="Ham1p_like"/>
    <property type="match status" value="1"/>
</dbReference>
<name>A0A150P7D9_SORCE</name>
<organism evidence="4 5">
    <name type="scientific">Sorangium cellulosum</name>
    <name type="common">Polyangium cellulosum</name>
    <dbReference type="NCBI Taxonomy" id="56"/>
    <lineage>
        <taxon>Bacteria</taxon>
        <taxon>Pseudomonadati</taxon>
        <taxon>Myxococcota</taxon>
        <taxon>Polyangia</taxon>
        <taxon>Polyangiales</taxon>
        <taxon>Polyangiaceae</taxon>
        <taxon>Sorangium</taxon>
    </lineage>
</organism>
<comment type="caution">
    <text evidence="4">The sequence shown here is derived from an EMBL/GenBank/DDBJ whole genome shotgun (WGS) entry which is preliminary data.</text>
</comment>
<dbReference type="GO" id="GO:0047429">
    <property type="term" value="F:nucleoside triphosphate diphosphatase activity"/>
    <property type="evidence" value="ECO:0007669"/>
    <property type="project" value="InterPro"/>
</dbReference>
<dbReference type="AlphaFoldDB" id="A0A150P7D9"/>
<dbReference type="GO" id="GO:0009143">
    <property type="term" value="P:nucleoside triphosphate catabolic process"/>
    <property type="evidence" value="ECO:0007669"/>
    <property type="project" value="InterPro"/>
</dbReference>
<evidence type="ECO:0008006" key="6">
    <source>
        <dbReference type="Google" id="ProtNLM"/>
    </source>
</evidence>
<dbReference type="InterPro" id="IPR029001">
    <property type="entry name" value="ITPase-like_fam"/>
</dbReference>
<proteinExistence type="inferred from homology"/>
<evidence type="ECO:0000313" key="4">
    <source>
        <dbReference type="EMBL" id="KYF51619.1"/>
    </source>
</evidence>